<dbReference type="Proteomes" id="UP001642409">
    <property type="component" value="Unassembled WGS sequence"/>
</dbReference>
<keyword evidence="1" id="KW-0472">Membrane</keyword>
<evidence type="ECO:0000313" key="2">
    <source>
        <dbReference type="EMBL" id="CAI9959787.1"/>
    </source>
</evidence>
<keyword evidence="1" id="KW-1133">Transmembrane helix</keyword>
<evidence type="ECO:0000313" key="3">
    <source>
        <dbReference type="EMBL" id="CAL6040629.1"/>
    </source>
</evidence>
<keyword evidence="4" id="KW-1185">Reference proteome</keyword>
<comment type="caution">
    <text evidence="2">The sequence shown here is derived from an EMBL/GenBank/DDBJ whole genome shotgun (WGS) entry which is preliminary data.</text>
</comment>
<dbReference type="EMBL" id="CATOUU010000924">
    <property type="protein sequence ID" value="CAI9959787.1"/>
    <property type="molecule type" value="Genomic_DNA"/>
</dbReference>
<organism evidence="2">
    <name type="scientific">Hexamita inflata</name>
    <dbReference type="NCBI Taxonomy" id="28002"/>
    <lineage>
        <taxon>Eukaryota</taxon>
        <taxon>Metamonada</taxon>
        <taxon>Diplomonadida</taxon>
        <taxon>Hexamitidae</taxon>
        <taxon>Hexamitinae</taxon>
        <taxon>Hexamita</taxon>
    </lineage>
</organism>
<dbReference type="AlphaFoldDB" id="A0AA86UPP1"/>
<reference evidence="2" key="1">
    <citation type="submission" date="2023-06" db="EMBL/GenBank/DDBJ databases">
        <authorList>
            <person name="Kurt Z."/>
        </authorList>
    </citation>
    <scope>NUCLEOTIDE SEQUENCE</scope>
</reference>
<feature type="transmembrane region" description="Helical" evidence="1">
    <location>
        <begin position="215"/>
        <end position="235"/>
    </location>
</feature>
<name>A0AA86UPP1_9EUKA</name>
<proteinExistence type="predicted"/>
<sequence length="236" mass="27176">MLSSITAAESVAAGSFTIVLDRSQPERVPVNVSFCSEDLNETAPLRMQELWLQMFTLQDAMVCDILVSTPLNCRSKTACWEVLALFWHRSWVAASPLQDTAIWQDLLVSQEISVDSRTKPCWVVMQAWKVSSCSVLHSLNWLSSLNTSGVTARVPCFFKPSYTKFEYGWKQVICRDANMIIIMKWSEVGEYSNLYALGSIKLILQQFRQFHYTIYYYYFVMFSSLVIFKSFYYSAT</sequence>
<evidence type="ECO:0000313" key="4">
    <source>
        <dbReference type="Proteomes" id="UP001642409"/>
    </source>
</evidence>
<evidence type="ECO:0000256" key="1">
    <source>
        <dbReference type="SAM" id="Phobius"/>
    </source>
</evidence>
<accession>A0AA86UPP1</accession>
<keyword evidence="1" id="KW-0812">Transmembrane</keyword>
<gene>
    <name evidence="3" type="ORF">HINF_LOCUS38426</name>
    <name evidence="2" type="ORF">HINF_LOCUS47432</name>
</gene>
<reference evidence="3 4" key="2">
    <citation type="submission" date="2024-07" db="EMBL/GenBank/DDBJ databases">
        <authorList>
            <person name="Akdeniz Z."/>
        </authorList>
    </citation>
    <scope>NUCLEOTIDE SEQUENCE [LARGE SCALE GENOMIC DNA]</scope>
</reference>
<dbReference type="EMBL" id="CAXDID020000146">
    <property type="protein sequence ID" value="CAL6040629.1"/>
    <property type="molecule type" value="Genomic_DNA"/>
</dbReference>
<protein>
    <submittedName>
        <fullName evidence="3">Hypothetical_protein</fullName>
    </submittedName>
</protein>